<gene>
    <name evidence="2" type="ORF">L227DRAFT_356468</name>
</gene>
<dbReference type="PANTHER" id="PTHR43611">
    <property type="entry name" value="ALPHA-D-GLUCOSE 1-PHOSPHATE PHOSPHATASE"/>
    <property type="match status" value="1"/>
</dbReference>
<evidence type="ECO:0000256" key="1">
    <source>
        <dbReference type="SAM" id="MobiDB-lite"/>
    </source>
</evidence>
<feature type="compositionally biased region" description="Pro residues" evidence="1">
    <location>
        <begin position="11"/>
        <end position="21"/>
    </location>
</feature>
<dbReference type="Gene3D" id="3.40.50.1000">
    <property type="entry name" value="HAD superfamily/HAD-like"/>
    <property type="match status" value="1"/>
</dbReference>
<keyword evidence="3" id="KW-1185">Reference proteome</keyword>
<feature type="region of interest" description="Disordered" evidence="1">
    <location>
        <begin position="1"/>
        <end position="23"/>
    </location>
</feature>
<dbReference type="InterPro" id="IPR006439">
    <property type="entry name" value="HAD-SF_hydro_IA"/>
</dbReference>
<dbReference type="Proteomes" id="UP000313359">
    <property type="component" value="Unassembled WGS sequence"/>
</dbReference>
<reference evidence="2" key="1">
    <citation type="journal article" date="2018" name="Genome Biol. Evol.">
        <title>Genomics and development of Lentinus tigrinus, a white-rot wood-decaying mushroom with dimorphic fruiting bodies.</title>
        <authorList>
            <person name="Wu B."/>
            <person name="Xu Z."/>
            <person name="Knudson A."/>
            <person name="Carlson A."/>
            <person name="Chen N."/>
            <person name="Kovaka S."/>
            <person name="LaButti K."/>
            <person name="Lipzen A."/>
            <person name="Pennachio C."/>
            <person name="Riley R."/>
            <person name="Schakwitz W."/>
            <person name="Umezawa K."/>
            <person name="Ohm R.A."/>
            <person name="Grigoriev I.V."/>
            <person name="Nagy L.G."/>
            <person name="Gibbons J."/>
            <person name="Hibbett D."/>
        </authorList>
    </citation>
    <scope>NUCLEOTIDE SEQUENCE [LARGE SCALE GENOMIC DNA]</scope>
    <source>
        <strain evidence="2">ALCF2SS1-6</strain>
    </source>
</reference>
<dbReference type="EMBL" id="ML122308">
    <property type="protein sequence ID" value="RPD54279.1"/>
    <property type="molecule type" value="Genomic_DNA"/>
</dbReference>
<dbReference type="SUPFAM" id="SSF56784">
    <property type="entry name" value="HAD-like"/>
    <property type="match status" value="1"/>
</dbReference>
<dbReference type="InterPro" id="IPR023214">
    <property type="entry name" value="HAD_sf"/>
</dbReference>
<dbReference type="Pfam" id="PF13419">
    <property type="entry name" value="HAD_2"/>
    <property type="match status" value="1"/>
</dbReference>
<evidence type="ECO:0000313" key="3">
    <source>
        <dbReference type="Proteomes" id="UP000313359"/>
    </source>
</evidence>
<dbReference type="PANTHER" id="PTHR43611:SF3">
    <property type="entry name" value="FLAVIN MONONUCLEOTIDE HYDROLASE 1, CHLOROPLATIC"/>
    <property type="match status" value="1"/>
</dbReference>
<name>A0A5C2RTI1_9APHY</name>
<dbReference type="InterPro" id="IPR023198">
    <property type="entry name" value="PGP-like_dom2"/>
</dbReference>
<proteinExistence type="predicted"/>
<protein>
    <submittedName>
        <fullName evidence="2">HAD-like protein</fullName>
    </submittedName>
</protein>
<dbReference type="SFLD" id="SFLDS00003">
    <property type="entry name" value="Haloacid_Dehalogenase"/>
    <property type="match status" value="1"/>
</dbReference>
<dbReference type="OrthoDB" id="2012566at2759"/>
<dbReference type="SFLD" id="SFLDG01129">
    <property type="entry name" value="C1.5:_HAD__Beta-PGM__Phosphata"/>
    <property type="match status" value="1"/>
</dbReference>
<sequence>MHGTCTEPLPILSPPNMPNLPSPSSARQYDNIIVDLGDVLLTWAPNEPSDVQSGTMRRILRSSTWFEYEKGAISEHVCYATLASELSLTPADIAEHVRAARASTRINPAMLSMLQGLKDRAGIHLFAMSNISAPDWDVVFDKFDLHVWALFDYVFTSAAAGGRKPDLSFYRHVLDVAELDPLRTVFVDDKIENVVSAMSFGMKGIVFTTVKEVERSLGALLRDPVVDARRWLSSNAKRLWSMTNTDVALQENFGQLLLLELTQDWNLVDVVRSPKLSNFFRGKGVLTTAVFPDDLDTTSIACTVMDHYTVEVKNDIMDEMLRCKNQDGILQTYFDDTRPRIDPVVCVNALTFFYLNGRGNELTETLDWVYGVLTHRAYEHGTLYYHSGDAFLYFLSRLLRTAPAVRERFESLFTSRILERFGVAGDALALSMRVFAASSVGLCDAQDYERLLALQQDDGSWPLGWFYRNGSTGILTGNQGLTTAMAVAAIKAYMELEGRLSQKVQRTTDLLL</sequence>
<evidence type="ECO:0000313" key="2">
    <source>
        <dbReference type="EMBL" id="RPD54279.1"/>
    </source>
</evidence>
<dbReference type="GO" id="GO:0016791">
    <property type="term" value="F:phosphatase activity"/>
    <property type="evidence" value="ECO:0007669"/>
    <property type="project" value="UniProtKB-ARBA"/>
</dbReference>
<dbReference type="InterPro" id="IPR041492">
    <property type="entry name" value="HAD_2"/>
</dbReference>
<dbReference type="STRING" id="1328759.A0A5C2RTI1"/>
<accession>A0A5C2RTI1</accession>
<dbReference type="Gene3D" id="1.10.150.240">
    <property type="entry name" value="Putative phosphatase, domain 2"/>
    <property type="match status" value="1"/>
</dbReference>
<dbReference type="InterPro" id="IPR036412">
    <property type="entry name" value="HAD-like_sf"/>
</dbReference>
<dbReference type="AlphaFoldDB" id="A0A5C2RTI1"/>
<dbReference type="NCBIfam" id="TIGR01509">
    <property type="entry name" value="HAD-SF-IA-v3"/>
    <property type="match status" value="1"/>
</dbReference>
<organism evidence="2 3">
    <name type="scientific">Lentinus tigrinus ALCF2SS1-6</name>
    <dbReference type="NCBI Taxonomy" id="1328759"/>
    <lineage>
        <taxon>Eukaryota</taxon>
        <taxon>Fungi</taxon>
        <taxon>Dikarya</taxon>
        <taxon>Basidiomycota</taxon>
        <taxon>Agaricomycotina</taxon>
        <taxon>Agaricomycetes</taxon>
        <taxon>Polyporales</taxon>
        <taxon>Polyporaceae</taxon>
        <taxon>Lentinus</taxon>
    </lineage>
</organism>